<sequence>MRGAEHKLNLTADPGRPEAILHDLRNLLMTVSSLVQKSEASLQSGDVHRTERLLEQLNGVVNDTIAIASLSAAKGVDGAFAPAPYVTEHVAAFAELFDAAERFSLTLRPRCSSARINMPRVHLLRVLTNLVRNAQQASEPDKEVELTLDLVTPRPPQQGSGEAPPEVASEKSFVSFRVSDRGTGFDAEDIPAPLPADRGRRGLGLQVATGLLREAGGSLKIVRRSGGGMIVEALVPVAT</sequence>
<evidence type="ECO:0000256" key="1">
    <source>
        <dbReference type="ARBA" id="ARBA00000085"/>
    </source>
</evidence>
<evidence type="ECO:0000256" key="2">
    <source>
        <dbReference type="ARBA" id="ARBA00012438"/>
    </source>
</evidence>
<evidence type="ECO:0000256" key="6">
    <source>
        <dbReference type="ARBA" id="ARBA00022840"/>
    </source>
</evidence>
<dbReference type="GO" id="GO:0005524">
    <property type="term" value="F:ATP binding"/>
    <property type="evidence" value="ECO:0007669"/>
    <property type="project" value="UniProtKB-KW"/>
</dbReference>
<keyword evidence="4" id="KW-0547">Nucleotide-binding</keyword>
<proteinExistence type="predicted"/>
<dbReference type="RefSeq" id="WP_145194105.1">
    <property type="nucleotide sequence ID" value="NZ_CP036434.1"/>
</dbReference>
<dbReference type="InterPro" id="IPR036890">
    <property type="entry name" value="HATPase_C_sf"/>
</dbReference>
<dbReference type="Proteomes" id="UP000320390">
    <property type="component" value="Chromosome"/>
</dbReference>
<dbReference type="AlphaFoldDB" id="A0A518EKN5"/>
<evidence type="ECO:0000256" key="4">
    <source>
        <dbReference type="ARBA" id="ARBA00022741"/>
    </source>
</evidence>
<dbReference type="InterPro" id="IPR003594">
    <property type="entry name" value="HATPase_dom"/>
</dbReference>
<dbReference type="Gene3D" id="3.30.565.10">
    <property type="entry name" value="Histidine kinase-like ATPase, C-terminal domain"/>
    <property type="match status" value="1"/>
</dbReference>
<dbReference type="SUPFAM" id="SSF55874">
    <property type="entry name" value="ATPase domain of HSP90 chaperone/DNA topoisomerase II/histidine kinase"/>
    <property type="match status" value="1"/>
</dbReference>
<evidence type="ECO:0000313" key="8">
    <source>
        <dbReference type="EMBL" id="QDV04652.1"/>
    </source>
</evidence>
<feature type="domain" description="Histidine kinase" evidence="7">
    <location>
        <begin position="19"/>
        <end position="239"/>
    </location>
</feature>
<evidence type="ECO:0000259" key="7">
    <source>
        <dbReference type="PROSITE" id="PS50109"/>
    </source>
</evidence>
<dbReference type="InterPro" id="IPR050980">
    <property type="entry name" value="2C_sensor_his_kinase"/>
</dbReference>
<comment type="catalytic activity">
    <reaction evidence="1">
        <text>ATP + protein L-histidine = ADP + protein N-phospho-L-histidine.</text>
        <dbReference type="EC" id="2.7.13.3"/>
    </reaction>
</comment>
<dbReference type="EMBL" id="CP036434">
    <property type="protein sequence ID" value="QDV04652.1"/>
    <property type="molecule type" value="Genomic_DNA"/>
</dbReference>
<dbReference type="GO" id="GO:0005886">
    <property type="term" value="C:plasma membrane"/>
    <property type="evidence" value="ECO:0007669"/>
    <property type="project" value="TreeGrafter"/>
</dbReference>
<dbReference type="OrthoDB" id="9784218at2"/>
<keyword evidence="5 8" id="KW-0418">Kinase</keyword>
<organism evidence="8 9">
    <name type="scientific">Saltatorellus ferox</name>
    <dbReference type="NCBI Taxonomy" id="2528018"/>
    <lineage>
        <taxon>Bacteria</taxon>
        <taxon>Pseudomonadati</taxon>
        <taxon>Planctomycetota</taxon>
        <taxon>Planctomycetia</taxon>
        <taxon>Planctomycetia incertae sedis</taxon>
        <taxon>Saltatorellus</taxon>
    </lineage>
</organism>
<protein>
    <recommendedName>
        <fullName evidence="2">histidine kinase</fullName>
        <ecNumber evidence="2">2.7.13.3</ecNumber>
    </recommendedName>
</protein>
<keyword evidence="3" id="KW-0808">Transferase</keyword>
<evidence type="ECO:0000256" key="5">
    <source>
        <dbReference type="ARBA" id="ARBA00022777"/>
    </source>
</evidence>
<dbReference type="InterPro" id="IPR005467">
    <property type="entry name" value="His_kinase_dom"/>
</dbReference>
<dbReference type="GO" id="GO:0000155">
    <property type="term" value="F:phosphorelay sensor kinase activity"/>
    <property type="evidence" value="ECO:0007669"/>
    <property type="project" value="TreeGrafter"/>
</dbReference>
<accession>A0A518EKN5</accession>
<evidence type="ECO:0000256" key="3">
    <source>
        <dbReference type="ARBA" id="ARBA00022679"/>
    </source>
</evidence>
<dbReference type="EC" id="2.7.13.3" evidence="2"/>
<dbReference type="PROSITE" id="PS50109">
    <property type="entry name" value="HIS_KIN"/>
    <property type="match status" value="1"/>
</dbReference>
<dbReference type="PANTHER" id="PTHR44936">
    <property type="entry name" value="SENSOR PROTEIN CREC"/>
    <property type="match status" value="1"/>
</dbReference>
<dbReference type="Pfam" id="PF02518">
    <property type="entry name" value="HATPase_c"/>
    <property type="match status" value="1"/>
</dbReference>
<keyword evidence="9" id="KW-1185">Reference proteome</keyword>
<dbReference type="SMART" id="SM00387">
    <property type="entry name" value="HATPase_c"/>
    <property type="match status" value="1"/>
</dbReference>
<dbReference type="PANTHER" id="PTHR44936:SF10">
    <property type="entry name" value="SENSOR PROTEIN RSTB"/>
    <property type="match status" value="1"/>
</dbReference>
<keyword evidence="6" id="KW-0067">ATP-binding</keyword>
<gene>
    <name evidence="8" type="ORF">Poly30_01430</name>
</gene>
<name>A0A518EKN5_9BACT</name>
<evidence type="ECO:0000313" key="9">
    <source>
        <dbReference type="Proteomes" id="UP000320390"/>
    </source>
</evidence>
<reference evidence="8 9" key="1">
    <citation type="submission" date="2019-02" db="EMBL/GenBank/DDBJ databases">
        <title>Deep-cultivation of Planctomycetes and their phenomic and genomic characterization uncovers novel biology.</title>
        <authorList>
            <person name="Wiegand S."/>
            <person name="Jogler M."/>
            <person name="Boedeker C."/>
            <person name="Pinto D."/>
            <person name="Vollmers J."/>
            <person name="Rivas-Marin E."/>
            <person name="Kohn T."/>
            <person name="Peeters S.H."/>
            <person name="Heuer A."/>
            <person name="Rast P."/>
            <person name="Oberbeckmann S."/>
            <person name="Bunk B."/>
            <person name="Jeske O."/>
            <person name="Meyerdierks A."/>
            <person name="Storesund J.E."/>
            <person name="Kallscheuer N."/>
            <person name="Luecker S."/>
            <person name="Lage O.M."/>
            <person name="Pohl T."/>
            <person name="Merkel B.J."/>
            <person name="Hornburger P."/>
            <person name="Mueller R.-W."/>
            <person name="Bruemmer F."/>
            <person name="Labrenz M."/>
            <person name="Spormann A.M."/>
            <person name="Op den Camp H."/>
            <person name="Overmann J."/>
            <person name="Amann R."/>
            <person name="Jetten M.S.M."/>
            <person name="Mascher T."/>
            <person name="Medema M.H."/>
            <person name="Devos D.P."/>
            <person name="Kaster A.-K."/>
            <person name="Ovreas L."/>
            <person name="Rohde M."/>
            <person name="Galperin M.Y."/>
            <person name="Jogler C."/>
        </authorList>
    </citation>
    <scope>NUCLEOTIDE SEQUENCE [LARGE SCALE GENOMIC DNA]</scope>
    <source>
        <strain evidence="8 9">Poly30</strain>
    </source>
</reference>